<evidence type="ECO:0000259" key="1">
    <source>
        <dbReference type="Pfam" id="PF22640"/>
    </source>
</evidence>
<dbReference type="SUPFAM" id="SSF159283">
    <property type="entry name" value="Guanosine diphospho-D-mannose pyrophosphorylase/mannose-6-phosphate isomerase linker domain"/>
    <property type="match status" value="1"/>
</dbReference>
<evidence type="ECO:0000313" key="3">
    <source>
        <dbReference type="Proteomes" id="UP000239590"/>
    </source>
</evidence>
<dbReference type="InterPro" id="IPR054566">
    <property type="entry name" value="ManC/GMP-like_b-helix"/>
</dbReference>
<gene>
    <name evidence="2" type="ORF">C5O19_25745</name>
</gene>
<name>A0A2S7IEG7_9BACT</name>
<dbReference type="Proteomes" id="UP000239590">
    <property type="component" value="Unassembled WGS sequence"/>
</dbReference>
<protein>
    <recommendedName>
        <fullName evidence="1">MannoseP isomerase/GMP-like beta-helix domain-containing protein</fullName>
    </recommendedName>
</protein>
<keyword evidence="3" id="KW-1185">Reference proteome</keyword>
<evidence type="ECO:0000313" key="2">
    <source>
        <dbReference type="EMBL" id="PQA52724.1"/>
    </source>
</evidence>
<proteinExistence type="predicted"/>
<accession>A0A2S7IEG7</accession>
<reference evidence="3" key="1">
    <citation type="submission" date="2018-02" db="EMBL/GenBank/DDBJ databases">
        <title>Genome sequencing of Solimonas sp. HR-BB.</title>
        <authorList>
            <person name="Lee Y."/>
            <person name="Jeon C.O."/>
        </authorList>
    </citation>
    <scope>NUCLEOTIDE SEQUENCE [LARGE SCALE GENOMIC DNA]</scope>
    <source>
        <strain evidence="3">HR-U</strain>
    </source>
</reference>
<dbReference type="Gene3D" id="3.90.550.10">
    <property type="entry name" value="Spore Coat Polysaccharide Biosynthesis Protein SpsA, Chain A"/>
    <property type="match status" value="1"/>
</dbReference>
<dbReference type="RefSeq" id="WP_104716245.1">
    <property type="nucleotide sequence ID" value="NZ_PTRA01000014.1"/>
</dbReference>
<dbReference type="AlphaFoldDB" id="A0A2S7IEG7"/>
<dbReference type="InterPro" id="IPR029044">
    <property type="entry name" value="Nucleotide-diphossugar_trans"/>
</dbReference>
<dbReference type="OrthoDB" id="9806359at2"/>
<sequence>MTYNATGSIIKTPKERLVAVEGLSDYIVAEFNNALLICPKDKEQKMKEFDSDALLSSEGLTLYN</sequence>
<comment type="caution">
    <text evidence="2">The sequence shown here is derived from an EMBL/GenBank/DDBJ whole genome shotgun (WGS) entry which is preliminary data.</text>
</comment>
<dbReference type="Pfam" id="PF22640">
    <property type="entry name" value="ManC_GMP_beta-helix"/>
    <property type="match status" value="1"/>
</dbReference>
<feature type="domain" description="MannoseP isomerase/GMP-like beta-helix" evidence="1">
    <location>
        <begin position="5"/>
        <end position="48"/>
    </location>
</feature>
<dbReference type="EMBL" id="PTRA01000014">
    <property type="protein sequence ID" value="PQA52724.1"/>
    <property type="molecule type" value="Genomic_DNA"/>
</dbReference>
<organism evidence="2 3">
    <name type="scientific">Siphonobacter curvatus</name>
    <dbReference type="NCBI Taxonomy" id="2094562"/>
    <lineage>
        <taxon>Bacteria</taxon>
        <taxon>Pseudomonadati</taxon>
        <taxon>Bacteroidota</taxon>
        <taxon>Cytophagia</taxon>
        <taxon>Cytophagales</taxon>
        <taxon>Cytophagaceae</taxon>
        <taxon>Siphonobacter</taxon>
    </lineage>
</organism>